<feature type="compositionally biased region" description="Basic and acidic residues" evidence="1">
    <location>
        <begin position="1"/>
        <end position="26"/>
    </location>
</feature>
<evidence type="ECO:0000256" key="1">
    <source>
        <dbReference type="SAM" id="MobiDB-lite"/>
    </source>
</evidence>
<comment type="caution">
    <text evidence="2">The sequence shown here is derived from an EMBL/GenBank/DDBJ whole genome shotgun (WGS) entry which is preliminary data.</text>
</comment>
<evidence type="ECO:0000313" key="2">
    <source>
        <dbReference type="EMBL" id="GBP13420.1"/>
    </source>
</evidence>
<feature type="region of interest" description="Disordered" evidence="1">
    <location>
        <begin position="65"/>
        <end position="98"/>
    </location>
</feature>
<keyword evidence="3" id="KW-1185">Reference proteome</keyword>
<protein>
    <submittedName>
        <fullName evidence="2">Uncharacterized protein</fullName>
    </submittedName>
</protein>
<dbReference type="Proteomes" id="UP000299102">
    <property type="component" value="Unassembled WGS sequence"/>
</dbReference>
<feature type="region of interest" description="Disordered" evidence="1">
    <location>
        <begin position="1"/>
        <end position="44"/>
    </location>
</feature>
<evidence type="ECO:0000313" key="3">
    <source>
        <dbReference type="Proteomes" id="UP000299102"/>
    </source>
</evidence>
<name>A0A4C1TIK8_EUMVA</name>
<sequence>MRAKRGCERSRERTESARSREREAAETRTNAAVAAGGGGGGAHASSAIQPRFVVGFCSAPDPPLASGGELSLCTSRRPYRGHPESPPDTGPPAASLAQ</sequence>
<proteinExistence type="predicted"/>
<accession>A0A4C1TIK8</accession>
<dbReference type="AlphaFoldDB" id="A0A4C1TIK8"/>
<gene>
    <name evidence="2" type="ORF">EVAR_4178_1</name>
</gene>
<organism evidence="2 3">
    <name type="scientific">Eumeta variegata</name>
    <name type="common">Bagworm moth</name>
    <name type="synonym">Eumeta japonica</name>
    <dbReference type="NCBI Taxonomy" id="151549"/>
    <lineage>
        <taxon>Eukaryota</taxon>
        <taxon>Metazoa</taxon>
        <taxon>Ecdysozoa</taxon>
        <taxon>Arthropoda</taxon>
        <taxon>Hexapoda</taxon>
        <taxon>Insecta</taxon>
        <taxon>Pterygota</taxon>
        <taxon>Neoptera</taxon>
        <taxon>Endopterygota</taxon>
        <taxon>Lepidoptera</taxon>
        <taxon>Glossata</taxon>
        <taxon>Ditrysia</taxon>
        <taxon>Tineoidea</taxon>
        <taxon>Psychidae</taxon>
        <taxon>Oiketicinae</taxon>
        <taxon>Eumeta</taxon>
    </lineage>
</organism>
<reference evidence="2 3" key="1">
    <citation type="journal article" date="2019" name="Commun. Biol.">
        <title>The bagworm genome reveals a unique fibroin gene that provides high tensile strength.</title>
        <authorList>
            <person name="Kono N."/>
            <person name="Nakamura H."/>
            <person name="Ohtoshi R."/>
            <person name="Tomita M."/>
            <person name="Numata K."/>
            <person name="Arakawa K."/>
        </authorList>
    </citation>
    <scope>NUCLEOTIDE SEQUENCE [LARGE SCALE GENOMIC DNA]</scope>
</reference>
<dbReference type="EMBL" id="BGZK01000057">
    <property type="protein sequence ID" value="GBP13420.1"/>
    <property type="molecule type" value="Genomic_DNA"/>
</dbReference>